<evidence type="ECO:0000313" key="2">
    <source>
        <dbReference type="EMBL" id="MCQ4041104.1"/>
    </source>
</evidence>
<feature type="domain" description="GP-PDE" evidence="1">
    <location>
        <begin position="14"/>
        <end position="250"/>
    </location>
</feature>
<gene>
    <name evidence="2" type="ORF">NON19_03455</name>
</gene>
<dbReference type="InterPro" id="IPR030395">
    <property type="entry name" value="GP_PDE_dom"/>
</dbReference>
<evidence type="ECO:0000313" key="3">
    <source>
        <dbReference type="Proteomes" id="UP001206206"/>
    </source>
</evidence>
<dbReference type="PANTHER" id="PTHR43805:SF1">
    <property type="entry name" value="GP-PDE DOMAIN-CONTAINING PROTEIN"/>
    <property type="match status" value="1"/>
</dbReference>
<protein>
    <submittedName>
        <fullName evidence="2">Glycerophosphodiester phosphodiesterase</fullName>
    </submittedName>
</protein>
<dbReference type="Gene3D" id="3.20.20.190">
    <property type="entry name" value="Phosphatidylinositol (PI) phosphodiesterase"/>
    <property type="match status" value="1"/>
</dbReference>
<name>A0ABT1P6V7_9ACTN</name>
<sequence length="259" mass="28322">MSAHRHPFLDQPGPLAFAHRGGTADGLENTLTAFRRAVDLGYRYLETDVHATSDGELVAFHDATLDRVTDARGAIAELPWREVRAARVAGREPVPLFHELLDAFPEARFNVDVKAAAAIEPLVRAIDRAGAWDRVCVGSFSQARVDRVRALAGERLATSLGVRGVAALRLLSFGGWLPAPAALNAAVCVQVPEFQSGVRVVDRRFLRAAHRRGLQVHVWTVNDRERMGMLLDLGVDGIMTDQIETLRAVLAERGAWPEG</sequence>
<dbReference type="Proteomes" id="UP001206206">
    <property type="component" value="Unassembled WGS sequence"/>
</dbReference>
<comment type="caution">
    <text evidence="2">The sequence shown here is derived from an EMBL/GenBank/DDBJ whole genome shotgun (WGS) entry which is preliminary data.</text>
</comment>
<dbReference type="InterPro" id="IPR017946">
    <property type="entry name" value="PLC-like_Pdiesterase_TIM-brl"/>
</dbReference>
<accession>A0ABT1P6V7</accession>
<dbReference type="EMBL" id="JANFNH010000002">
    <property type="protein sequence ID" value="MCQ4041104.1"/>
    <property type="molecule type" value="Genomic_DNA"/>
</dbReference>
<evidence type="ECO:0000259" key="1">
    <source>
        <dbReference type="PROSITE" id="PS51704"/>
    </source>
</evidence>
<dbReference type="PROSITE" id="PS51704">
    <property type="entry name" value="GP_PDE"/>
    <property type="match status" value="1"/>
</dbReference>
<reference evidence="2 3" key="1">
    <citation type="submission" date="2022-06" db="EMBL/GenBank/DDBJ databases">
        <title>Draft genome sequence of type strain Streptomyces rubrisoli DSM 42083.</title>
        <authorList>
            <person name="Duangmal K."/>
            <person name="Klaysubun C."/>
        </authorList>
    </citation>
    <scope>NUCLEOTIDE SEQUENCE [LARGE SCALE GENOMIC DNA]</scope>
    <source>
        <strain evidence="2 3">DSM 42083</strain>
    </source>
</reference>
<dbReference type="SUPFAM" id="SSF51695">
    <property type="entry name" value="PLC-like phosphodiesterases"/>
    <property type="match status" value="1"/>
</dbReference>
<proteinExistence type="predicted"/>
<keyword evidence="3" id="KW-1185">Reference proteome</keyword>
<dbReference type="RefSeq" id="WP_255925069.1">
    <property type="nucleotide sequence ID" value="NZ_JANFNH010000002.1"/>
</dbReference>
<organism evidence="2 3">
    <name type="scientific">Streptantibioticus rubrisoli</name>
    <dbReference type="NCBI Taxonomy" id="1387313"/>
    <lineage>
        <taxon>Bacteria</taxon>
        <taxon>Bacillati</taxon>
        <taxon>Actinomycetota</taxon>
        <taxon>Actinomycetes</taxon>
        <taxon>Kitasatosporales</taxon>
        <taxon>Streptomycetaceae</taxon>
        <taxon>Streptantibioticus</taxon>
    </lineage>
</organism>
<dbReference type="Pfam" id="PF03009">
    <property type="entry name" value="GDPD"/>
    <property type="match status" value="1"/>
</dbReference>
<dbReference type="PANTHER" id="PTHR43805">
    <property type="entry name" value="GLYCEROPHOSPHORYL DIESTER PHOSPHODIESTERASE"/>
    <property type="match status" value="1"/>
</dbReference>
<dbReference type="CDD" id="cd08561">
    <property type="entry name" value="GDPD_cytoplasmic_ScUgpQ2_like"/>
    <property type="match status" value="1"/>
</dbReference>